<comment type="caution">
    <text evidence="14">The sequence shown here is derived from an EMBL/GenBank/DDBJ whole genome shotgun (WGS) entry which is preliminary data.</text>
</comment>
<keyword evidence="6 12" id="KW-0812">Transmembrane</keyword>
<evidence type="ECO:0000256" key="12">
    <source>
        <dbReference type="SAM" id="Phobius"/>
    </source>
</evidence>
<dbReference type="InterPro" id="IPR007895">
    <property type="entry name" value="MASE1"/>
</dbReference>
<reference evidence="14 15" key="1">
    <citation type="submission" date="2024-09" db="EMBL/GenBank/DDBJ databases">
        <title>Floridaenema gen nov. (Aerosakkonemataceae, Aerosakkonematales ord. nov., Cyanobacteria) from benthic tropical and subtropical fresh waters, with the description of four new species.</title>
        <authorList>
            <person name="Moretto J.A."/>
            <person name="Berthold D.E."/>
            <person name="Lefler F.W."/>
            <person name="Huang I.-S."/>
            <person name="Laughinghouse H. IV."/>
        </authorList>
    </citation>
    <scope>NUCLEOTIDE SEQUENCE [LARGE SCALE GENOMIC DNA]</scope>
    <source>
        <strain evidence="14 15">BLCC-F50</strain>
    </source>
</reference>
<keyword evidence="15" id="KW-1185">Reference proteome</keyword>
<dbReference type="InterPro" id="IPR036097">
    <property type="entry name" value="HisK_dim/P_sf"/>
</dbReference>
<dbReference type="Pfam" id="PF05231">
    <property type="entry name" value="MASE1"/>
    <property type="match status" value="1"/>
</dbReference>
<keyword evidence="4" id="KW-1003">Cell membrane</keyword>
<dbReference type="Proteomes" id="UP001576784">
    <property type="component" value="Unassembled WGS sequence"/>
</dbReference>
<evidence type="ECO:0000256" key="10">
    <source>
        <dbReference type="ARBA" id="ARBA00023136"/>
    </source>
</evidence>
<dbReference type="SUPFAM" id="SSF55874">
    <property type="entry name" value="ATPase domain of HSP90 chaperone/DNA topoisomerase II/histidine kinase"/>
    <property type="match status" value="1"/>
</dbReference>
<organism evidence="14 15">
    <name type="scientific">Floridaenema flaviceps BLCC-F50</name>
    <dbReference type="NCBI Taxonomy" id="3153642"/>
    <lineage>
        <taxon>Bacteria</taxon>
        <taxon>Bacillati</taxon>
        <taxon>Cyanobacteriota</taxon>
        <taxon>Cyanophyceae</taxon>
        <taxon>Oscillatoriophycideae</taxon>
        <taxon>Aerosakkonematales</taxon>
        <taxon>Aerosakkonemataceae</taxon>
        <taxon>Floridanema</taxon>
        <taxon>Floridanema flaviceps</taxon>
    </lineage>
</organism>
<evidence type="ECO:0000256" key="11">
    <source>
        <dbReference type="SAM" id="Coils"/>
    </source>
</evidence>
<name>A0ABV4XYX2_9CYAN</name>
<dbReference type="InterPro" id="IPR003661">
    <property type="entry name" value="HisK_dim/P_dom"/>
</dbReference>
<dbReference type="EMBL" id="JBHFNR010000199">
    <property type="protein sequence ID" value="MFB2896448.1"/>
    <property type="molecule type" value="Genomic_DNA"/>
</dbReference>
<dbReference type="InterPro" id="IPR004358">
    <property type="entry name" value="Sig_transdc_His_kin-like_C"/>
</dbReference>
<feature type="transmembrane region" description="Helical" evidence="12">
    <location>
        <begin position="234"/>
        <end position="253"/>
    </location>
</feature>
<evidence type="ECO:0000313" key="14">
    <source>
        <dbReference type="EMBL" id="MFB2896448.1"/>
    </source>
</evidence>
<feature type="transmembrane region" description="Helical" evidence="12">
    <location>
        <begin position="156"/>
        <end position="176"/>
    </location>
</feature>
<feature type="transmembrane region" description="Helical" evidence="12">
    <location>
        <begin position="12"/>
        <end position="31"/>
    </location>
</feature>
<evidence type="ECO:0000256" key="8">
    <source>
        <dbReference type="ARBA" id="ARBA00022989"/>
    </source>
</evidence>
<keyword evidence="7" id="KW-0808">Transferase</keyword>
<feature type="transmembrane region" description="Helical" evidence="12">
    <location>
        <begin position="79"/>
        <end position="101"/>
    </location>
</feature>
<evidence type="ECO:0000256" key="4">
    <source>
        <dbReference type="ARBA" id="ARBA00022475"/>
    </source>
</evidence>
<dbReference type="SUPFAM" id="SSF47384">
    <property type="entry name" value="Homodimeric domain of signal transducing histidine kinase"/>
    <property type="match status" value="1"/>
</dbReference>
<comment type="subcellular location">
    <subcellularLocation>
        <location evidence="2">Cell membrane</location>
        <topology evidence="2">Multi-pass membrane protein</topology>
    </subcellularLocation>
</comment>
<evidence type="ECO:0000256" key="2">
    <source>
        <dbReference type="ARBA" id="ARBA00004651"/>
    </source>
</evidence>
<keyword evidence="10 12" id="KW-0472">Membrane</keyword>
<dbReference type="Pfam" id="PF02518">
    <property type="entry name" value="HATPase_c"/>
    <property type="match status" value="1"/>
</dbReference>
<dbReference type="EC" id="2.7.13.3" evidence="3"/>
<evidence type="ECO:0000256" key="9">
    <source>
        <dbReference type="ARBA" id="ARBA00023012"/>
    </source>
</evidence>
<feature type="domain" description="Histidine kinase" evidence="13">
    <location>
        <begin position="343"/>
        <end position="593"/>
    </location>
</feature>
<keyword evidence="8 12" id="KW-1133">Transmembrane helix</keyword>
<dbReference type="PANTHER" id="PTHR43065:SF50">
    <property type="entry name" value="HISTIDINE KINASE"/>
    <property type="match status" value="1"/>
</dbReference>
<feature type="transmembrane region" description="Helical" evidence="12">
    <location>
        <begin position="188"/>
        <end position="214"/>
    </location>
</feature>
<dbReference type="Gene3D" id="1.10.287.130">
    <property type="match status" value="1"/>
</dbReference>
<dbReference type="SMART" id="SM00387">
    <property type="entry name" value="HATPase_c"/>
    <property type="match status" value="1"/>
</dbReference>
<keyword evidence="5" id="KW-0597">Phosphoprotein</keyword>
<evidence type="ECO:0000256" key="5">
    <source>
        <dbReference type="ARBA" id="ARBA00022553"/>
    </source>
</evidence>
<protein>
    <recommendedName>
        <fullName evidence="3">histidine kinase</fullName>
        <ecNumber evidence="3">2.7.13.3</ecNumber>
    </recommendedName>
</protein>
<dbReference type="PRINTS" id="PR00344">
    <property type="entry name" value="BCTRLSENSOR"/>
</dbReference>
<evidence type="ECO:0000259" key="13">
    <source>
        <dbReference type="PROSITE" id="PS50109"/>
    </source>
</evidence>
<accession>A0ABV4XYX2</accession>
<evidence type="ECO:0000256" key="1">
    <source>
        <dbReference type="ARBA" id="ARBA00000085"/>
    </source>
</evidence>
<keyword evidence="9" id="KW-0902">Two-component regulatory system</keyword>
<evidence type="ECO:0000256" key="3">
    <source>
        <dbReference type="ARBA" id="ARBA00012438"/>
    </source>
</evidence>
<feature type="transmembrane region" description="Helical" evidence="12">
    <location>
        <begin position="265"/>
        <end position="286"/>
    </location>
</feature>
<dbReference type="PROSITE" id="PS50109">
    <property type="entry name" value="HIS_KIN"/>
    <property type="match status" value="1"/>
</dbReference>
<feature type="coiled-coil region" evidence="11">
    <location>
        <begin position="282"/>
        <end position="334"/>
    </location>
</feature>
<dbReference type="CDD" id="cd00082">
    <property type="entry name" value="HisKA"/>
    <property type="match status" value="1"/>
</dbReference>
<keyword evidence="7" id="KW-0418">Kinase</keyword>
<evidence type="ECO:0000256" key="6">
    <source>
        <dbReference type="ARBA" id="ARBA00022692"/>
    </source>
</evidence>
<sequence length="597" mass="66671">MFKKLSLSLQPIVLFLIVTLPVIHLCVIKVAQSLSFENAVIVVWPSVGIYLATVLVFGYRVWPAILLSELIGNSTIFGFNWLSIVISFVDLIDPLLVAFLIHRMCKGSSLFLRSQNVFKFMGIILVEPVLTSTLGVTAFCLGGVTPWSAYAEAWESWWLSIFIGLLIATPALLVWSPKFSPPPIRPHYWIFELTLLLLLILAIAAIAFTGGYPLEYLLLPLLVWSVFRFSLRETTLLILIVSAIAIWGTKNGFGSFVRSSSSESLVLLQSFVGVIALTSLVLSAVLHENRQATSQLKQANEELEDRVEERTFELTKALQKLQKTQQQMLQSEKMSSLGQLVAGIAHEINNPVNFIYGNLSHLNQYSQDLVTVIQTYQQHYPHPPQTLKELLEDVEIDFITEDINKIVCSMRLGTDRIRQIVLSLRNFSRLDEAEIKTVDIHEGIDSTLVILQHRLKAKSDRPAIDIVKEYGKIPLIECYAGQLNQVLMNILSNAIDALEEIATSSVGQICIITELINPQSVRIIIADNGNGIPEAFQTRIFDPFFTTKPTGKGTGMVMSISYQIITEKHGGKLYFDSIAGKGTKFIIEIPIKQAVKV</sequence>
<evidence type="ECO:0000256" key="7">
    <source>
        <dbReference type="ARBA" id="ARBA00022777"/>
    </source>
</evidence>
<comment type="catalytic activity">
    <reaction evidence="1">
        <text>ATP + protein L-histidine = ADP + protein N-phospho-L-histidine.</text>
        <dbReference type="EC" id="2.7.13.3"/>
    </reaction>
</comment>
<dbReference type="RefSeq" id="WP_413266076.1">
    <property type="nucleotide sequence ID" value="NZ_JBHFNR010000199.1"/>
</dbReference>
<dbReference type="PANTHER" id="PTHR43065">
    <property type="entry name" value="SENSOR HISTIDINE KINASE"/>
    <property type="match status" value="1"/>
</dbReference>
<dbReference type="Gene3D" id="3.30.565.10">
    <property type="entry name" value="Histidine kinase-like ATPase, C-terminal domain"/>
    <property type="match status" value="1"/>
</dbReference>
<keyword evidence="11" id="KW-0175">Coiled coil</keyword>
<feature type="transmembrane region" description="Helical" evidence="12">
    <location>
        <begin position="38"/>
        <end position="59"/>
    </location>
</feature>
<dbReference type="InterPro" id="IPR003594">
    <property type="entry name" value="HATPase_dom"/>
</dbReference>
<evidence type="ECO:0000313" key="15">
    <source>
        <dbReference type="Proteomes" id="UP001576784"/>
    </source>
</evidence>
<gene>
    <name evidence="14" type="ORF">ACE1CI_26350</name>
</gene>
<dbReference type="InterPro" id="IPR005467">
    <property type="entry name" value="His_kinase_dom"/>
</dbReference>
<dbReference type="InterPro" id="IPR036890">
    <property type="entry name" value="HATPase_C_sf"/>
</dbReference>
<feature type="transmembrane region" description="Helical" evidence="12">
    <location>
        <begin position="122"/>
        <end position="144"/>
    </location>
</feature>
<proteinExistence type="predicted"/>